<evidence type="ECO:0000256" key="4">
    <source>
        <dbReference type="SAM" id="MobiDB-lite"/>
    </source>
</evidence>
<keyword evidence="5" id="KW-1133">Transmembrane helix</keyword>
<organism evidence="7 8">
    <name type="scientific">Bradyrhizobium valentinum</name>
    <dbReference type="NCBI Taxonomy" id="1518501"/>
    <lineage>
        <taxon>Bacteria</taxon>
        <taxon>Pseudomonadati</taxon>
        <taxon>Pseudomonadota</taxon>
        <taxon>Alphaproteobacteria</taxon>
        <taxon>Hyphomicrobiales</taxon>
        <taxon>Nitrobacteraceae</taxon>
        <taxon>Bradyrhizobium</taxon>
    </lineage>
</organism>
<dbReference type="RefSeq" id="WP_057850407.1">
    <property type="nucleotide sequence ID" value="NZ_LLXX01000067.1"/>
</dbReference>
<dbReference type="InterPro" id="IPR002577">
    <property type="entry name" value="HTH_HxlR"/>
</dbReference>
<dbReference type="PROSITE" id="PS51118">
    <property type="entry name" value="HTH_HXLR"/>
    <property type="match status" value="1"/>
</dbReference>
<dbReference type="OrthoDB" id="9800350at2"/>
<feature type="transmembrane region" description="Helical" evidence="5">
    <location>
        <begin position="12"/>
        <end position="35"/>
    </location>
</feature>
<gene>
    <name evidence="7" type="ORF">CP49_09530</name>
</gene>
<comment type="caution">
    <text evidence="7">The sequence shown here is derived from an EMBL/GenBank/DDBJ whole genome shotgun (WGS) entry which is preliminary data.</text>
</comment>
<proteinExistence type="predicted"/>
<feature type="region of interest" description="Disordered" evidence="4">
    <location>
        <begin position="106"/>
        <end position="129"/>
    </location>
</feature>
<dbReference type="Gene3D" id="1.10.10.10">
    <property type="entry name" value="Winged helix-like DNA-binding domain superfamily/Winged helix DNA-binding domain"/>
    <property type="match status" value="1"/>
</dbReference>
<dbReference type="InterPro" id="IPR036390">
    <property type="entry name" value="WH_DNA-bd_sf"/>
</dbReference>
<evidence type="ECO:0000256" key="5">
    <source>
        <dbReference type="SAM" id="Phobius"/>
    </source>
</evidence>
<keyword evidence="1" id="KW-0805">Transcription regulation</keyword>
<keyword evidence="8" id="KW-1185">Reference proteome</keyword>
<name>A0A0R3LUT4_9BRAD</name>
<dbReference type="AlphaFoldDB" id="A0A0R3LUT4"/>
<dbReference type="InterPro" id="IPR036388">
    <property type="entry name" value="WH-like_DNA-bd_sf"/>
</dbReference>
<evidence type="ECO:0000313" key="7">
    <source>
        <dbReference type="EMBL" id="KRR09269.1"/>
    </source>
</evidence>
<keyword evidence="3" id="KW-0804">Transcription</keyword>
<dbReference type="SUPFAM" id="SSF46785">
    <property type="entry name" value="Winged helix' DNA-binding domain"/>
    <property type="match status" value="1"/>
</dbReference>
<dbReference type="PANTHER" id="PTHR33204">
    <property type="entry name" value="TRANSCRIPTIONAL REGULATOR, MARR FAMILY"/>
    <property type="match status" value="1"/>
</dbReference>
<evidence type="ECO:0000256" key="2">
    <source>
        <dbReference type="ARBA" id="ARBA00023125"/>
    </source>
</evidence>
<dbReference type="PANTHER" id="PTHR33204:SF33">
    <property type="entry name" value="TRANSCRIPTIONAL REGULATOR, MARR FAMILY"/>
    <property type="match status" value="1"/>
</dbReference>
<reference evidence="7 8" key="1">
    <citation type="submission" date="2014-03" db="EMBL/GenBank/DDBJ databases">
        <title>Bradyrhizobium valentinum sp. nov., isolated from effective nodules of Lupinus mariae-josephae, a lupine endemic of basic-lime soils in Eastern Spain.</title>
        <authorList>
            <person name="Duran D."/>
            <person name="Rey L."/>
            <person name="Navarro A."/>
            <person name="Busquets A."/>
            <person name="Imperial J."/>
            <person name="Ruiz-Argueso T."/>
        </authorList>
    </citation>
    <scope>NUCLEOTIDE SEQUENCE [LARGE SCALE GENOMIC DNA]</scope>
    <source>
        <strain evidence="7 8">LmjM3</strain>
    </source>
</reference>
<dbReference type="Pfam" id="PF01638">
    <property type="entry name" value="HxlR"/>
    <property type="match status" value="1"/>
</dbReference>
<evidence type="ECO:0000256" key="1">
    <source>
        <dbReference type="ARBA" id="ARBA00023015"/>
    </source>
</evidence>
<dbReference type="EMBL" id="LLXX01000067">
    <property type="protein sequence ID" value="KRR09269.1"/>
    <property type="molecule type" value="Genomic_DNA"/>
</dbReference>
<keyword evidence="5" id="KW-0812">Transmembrane</keyword>
<dbReference type="STRING" id="1518501.CQ10_05895"/>
<evidence type="ECO:0000256" key="3">
    <source>
        <dbReference type="ARBA" id="ARBA00023163"/>
    </source>
</evidence>
<sequence length="129" mass="14312">MRPRRFDAKSGCAVGVTLSVIGGMWKPLILFHLFAGKKRFMELSRAIPNATQRILTLQLRELEADGVIVRHAYPQIPPKVEYEISTFGQSLGPVLLSLRGWGKQHGGSIEGTSQPHHVPEDRQQNACAL</sequence>
<accession>A0A0R3LUT4</accession>
<dbReference type="GO" id="GO:0003677">
    <property type="term" value="F:DNA binding"/>
    <property type="evidence" value="ECO:0007669"/>
    <property type="project" value="UniProtKB-KW"/>
</dbReference>
<keyword evidence="2" id="KW-0238">DNA-binding</keyword>
<evidence type="ECO:0000259" key="6">
    <source>
        <dbReference type="PROSITE" id="PS51118"/>
    </source>
</evidence>
<feature type="domain" description="HTH hxlR-type" evidence="6">
    <location>
        <begin position="12"/>
        <end position="110"/>
    </location>
</feature>
<evidence type="ECO:0000313" key="8">
    <source>
        <dbReference type="Proteomes" id="UP000051913"/>
    </source>
</evidence>
<keyword evidence="5" id="KW-0472">Membrane</keyword>
<protein>
    <submittedName>
        <fullName evidence="7">HxlR family transcriptional regulator</fullName>
    </submittedName>
</protein>
<dbReference type="Proteomes" id="UP000051913">
    <property type="component" value="Unassembled WGS sequence"/>
</dbReference>